<dbReference type="InterPro" id="IPR036318">
    <property type="entry name" value="FAD-bd_PCMH-like_sf"/>
</dbReference>
<dbReference type="HOGENOM" id="CLU_017779_0_0_5"/>
<dbReference type="OrthoDB" id="9811557at2"/>
<reference evidence="4 5" key="1">
    <citation type="journal article" date="2013" name="Genome Announc.">
        <title>Genome sequences for three denitrifying bacterial strains isolated from a uranium- and nitrate-contaminated subsurface environment.</title>
        <authorList>
            <person name="Venkatramanan R."/>
            <person name="Prakash O."/>
            <person name="Woyke T."/>
            <person name="Chain P."/>
            <person name="Goodwin L.A."/>
            <person name="Watson D."/>
            <person name="Brooks S."/>
            <person name="Kostka J.E."/>
            <person name="Green S.J."/>
        </authorList>
    </citation>
    <scope>NUCLEOTIDE SEQUENCE [LARGE SCALE GENOMIC DNA]</scope>
    <source>
        <strain evidence="4 5">1NES1</strain>
    </source>
</reference>
<evidence type="ECO:0000313" key="5">
    <source>
        <dbReference type="Proteomes" id="UP000005952"/>
    </source>
</evidence>
<dbReference type="InterPro" id="IPR006094">
    <property type="entry name" value="Oxid_FAD_bind_N"/>
</dbReference>
<dbReference type="InterPro" id="IPR016166">
    <property type="entry name" value="FAD-bd_PCMH"/>
</dbReference>
<evidence type="ECO:0000259" key="3">
    <source>
        <dbReference type="PROSITE" id="PS51387"/>
    </source>
</evidence>
<dbReference type="PANTHER" id="PTHR11748">
    <property type="entry name" value="D-LACTATE DEHYDROGENASE"/>
    <property type="match status" value="1"/>
</dbReference>
<dbReference type="eggNOG" id="COG0277">
    <property type="taxonomic scope" value="Bacteria"/>
</dbReference>
<proteinExistence type="predicted"/>
<dbReference type="GO" id="GO:0071949">
    <property type="term" value="F:FAD binding"/>
    <property type="evidence" value="ECO:0007669"/>
    <property type="project" value="InterPro"/>
</dbReference>
<accession>N0B5Y8</accession>
<sequence length="407" mass="43613">MTELLRPAAEWELQSMIAKLAAQKRRVEVVGHGALRNAGRVARSDIVLSTAGLKGVTLYEPTEIVMSARSGTPVYEIEAILAARGQMLAFEPVDLGPATGAPGGALSIGGVFATNFSGSRRILAGSARDNLLGVRAVNGRGELFKSGGRVMKNVTGLDIARGLTGSWGTLAVMTEVTFKVAPLPQTMLTLAYTGLPDDLAIEALTATMATPLEVSGAVHLPKGCAARLKQPKLKGIDQPVTLLRLETFSTAIEARKEKLKAALKVYGTPIELDAEETWSLWSEFRTLSVMPFSTETSLWRISTLPTKAAEIVFAIEKFMDSTAFYDWAGALIWLEVPAAADAGAADVRRAVSVRGGHATLIRAQPEVRASVDVFEPLKPEIERLTRGVKSAFDPDGLLNRGRMYANL</sequence>
<dbReference type="Gene3D" id="3.30.465.10">
    <property type="match status" value="1"/>
</dbReference>
<organism evidence="4 5">
    <name type="scientific">Hyphomicrobium denitrificans 1NES1</name>
    <dbReference type="NCBI Taxonomy" id="670307"/>
    <lineage>
        <taxon>Bacteria</taxon>
        <taxon>Pseudomonadati</taxon>
        <taxon>Pseudomonadota</taxon>
        <taxon>Alphaproteobacteria</taxon>
        <taxon>Hyphomicrobiales</taxon>
        <taxon>Hyphomicrobiaceae</taxon>
        <taxon>Hyphomicrobium</taxon>
    </lineage>
</organism>
<dbReference type="InterPro" id="IPR016169">
    <property type="entry name" value="FAD-bd_PCMH_sub2"/>
</dbReference>
<dbReference type="Pfam" id="PF01565">
    <property type="entry name" value="FAD_binding_4"/>
    <property type="match status" value="1"/>
</dbReference>
<feature type="domain" description="FAD-binding PCMH-type" evidence="3">
    <location>
        <begin position="1"/>
        <end position="183"/>
    </location>
</feature>
<dbReference type="AlphaFoldDB" id="N0B5Y8"/>
<dbReference type="KEGG" id="hdt:HYPDE_36488"/>
<dbReference type="RefSeq" id="WP_015598986.1">
    <property type="nucleotide sequence ID" value="NC_021172.1"/>
</dbReference>
<dbReference type="PANTHER" id="PTHR11748:SF103">
    <property type="entry name" value="GLYCOLATE OXIDASE SUBUNIT GLCE"/>
    <property type="match status" value="1"/>
</dbReference>
<protein>
    <submittedName>
        <fullName evidence="4">FAD linked oxidase</fullName>
    </submittedName>
</protein>
<dbReference type="STRING" id="670307.HYPDE_36488"/>
<evidence type="ECO:0000313" key="4">
    <source>
        <dbReference type="EMBL" id="AGK58969.1"/>
    </source>
</evidence>
<evidence type="ECO:0000256" key="2">
    <source>
        <dbReference type="ARBA" id="ARBA00022827"/>
    </source>
</evidence>
<dbReference type="InterPro" id="IPR016164">
    <property type="entry name" value="FAD-linked_Oxase-like_C"/>
</dbReference>
<dbReference type="GO" id="GO:0003824">
    <property type="term" value="F:catalytic activity"/>
    <property type="evidence" value="ECO:0007669"/>
    <property type="project" value="InterPro"/>
</dbReference>
<dbReference type="Proteomes" id="UP000005952">
    <property type="component" value="Chromosome"/>
</dbReference>
<dbReference type="SUPFAM" id="SSF56176">
    <property type="entry name" value="FAD-binding/transporter-associated domain-like"/>
    <property type="match status" value="1"/>
</dbReference>
<keyword evidence="2" id="KW-0274">FAD</keyword>
<keyword evidence="5" id="KW-1185">Reference proteome</keyword>
<evidence type="ECO:0000256" key="1">
    <source>
        <dbReference type="ARBA" id="ARBA00022630"/>
    </source>
</evidence>
<dbReference type="EMBL" id="CP005587">
    <property type="protein sequence ID" value="AGK58969.1"/>
    <property type="molecule type" value="Genomic_DNA"/>
</dbReference>
<dbReference type="SUPFAM" id="SSF55103">
    <property type="entry name" value="FAD-linked oxidases, C-terminal domain"/>
    <property type="match status" value="1"/>
</dbReference>
<dbReference type="PROSITE" id="PS51387">
    <property type="entry name" value="FAD_PCMH"/>
    <property type="match status" value="1"/>
</dbReference>
<gene>
    <name evidence="4" type="ORF">HYPDE_36488</name>
</gene>
<name>N0B5Y8_9HYPH</name>
<keyword evidence="1" id="KW-0285">Flavoprotein</keyword>